<dbReference type="GO" id="GO:0046872">
    <property type="term" value="F:metal ion binding"/>
    <property type="evidence" value="ECO:0007669"/>
    <property type="project" value="UniProtKB-UniRule"/>
</dbReference>
<accession>A0A9W8B2K9</accession>
<protein>
    <recommendedName>
        <fullName evidence="3 9">Lactoylglutathione lyase</fullName>
        <ecNumber evidence="3 9">4.4.1.5</ecNumber>
    </recommendedName>
    <alternativeName>
        <fullName evidence="9">Glyoxalase I</fullName>
    </alternativeName>
</protein>
<keyword evidence="6 9" id="KW-0456">Lyase</keyword>
<dbReference type="Pfam" id="PF00903">
    <property type="entry name" value="Glyoxalase"/>
    <property type="match status" value="1"/>
</dbReference>
<dbReference type="GO" id="GO:0004462">
    <property type="term" value="F:lactoylglutathione lyase activity"/>
    <property type="evidence" value="ECO:0007669"/>
    <property type="project" value="UniProtKB-UniRule"/>
</dbReference>
<keyword evidence="5 8" id="KW-0862">Zinc</keyword>
<dbReference type="PANTHER" id="PTHR10374:SF30">
    <property type="entry name" value="LACTOYLGLUTATHIONE LYASE"/>
    <property type="match status" value="1"/>
</dbReference>
<evidence type="ECO:0000313" key="11">
    <source>
        <dbReference type="EMBL" id="KAJ1980207.1"/>
    </source>
</evidence>
<keyword evidence="12" id="KW-1185">Reference proteome</keyword>
<evidence type="ECO:0000256" key="6">
    <source>
        <dbReference type="ARBA" id="ARBA00023239"/>
    </source>
</evidence>
<comment type="cofactor">
    <cofactor evidence="8">
        <name>Zn(2+)</name>
        <dbReference type="ChEBI" id="CHEBI:29105"/>
    </cofactor>
    <text evidence="8">Binds 1 zinc ion per subunit. In the homodimer, two zinc ions are bound between subunits.</text>
</comment>
<reference evidence="11" key="1">
    <citation type="submission" date="2022-07" db="EMBL/GenBank/DDBJ databases">
        <title>Phylogenomic reconstructions and comparative analyses of Kickxellomycotina fungi.</title>
        <authorList>
            <person name="Reynolds N.K."/>
            <person name="Stajich J.E."/>
            <person name="Barry K."/>
            <person name="Grigoriev I.V."/>
            <person name="Crous P."/>
            <person name="Smith M.E."/>
        </authorList>
    </citation>
    <scope>NUCLEOTIDE SEQUENCE</scope>
    <source>
        <strain evidence="11">RSA 567</strain>
    </source>
</reference>
<comment type="pathway">
    <text evidence="1 9">Secondary metabolite metabolism; methylglyoxal degradation; (R)-lactate from methylglyoxal: step 1/2.</text>
</comment>
<dbReference type="PANTHER" id="PTHR10374">
    <property type="entry name" value="LACTOYLGLUTATHIONE LYASE GLYOXALASE I"/>
    <property type="match status" value="1"/>
</dbReference>
<feature type="active site" description="Proton donor/acceptor" evidence="7">
    <location>
        <position position="155"/>
    </location>
</feature>
<dbReference type="PROSITE" id="PS00934">
    <property type="entry name" value="GLYOXALASE_I_1"/>
    <property type="match status" value="1"/>
</dbReference>
<dbReference type="NCBIfam" id="TIGR00068">
    <property type="entry name" value="glyox_I"/>
    <property type="match status" value="1"/>
</dbReference>
<comment type="function">
    <text evidence="9">Catalyzes the conversion of hemimercaptal, formed from methylglyoxal and glutathione, to S-lactoylglutathione.</text>
</comment>
<comment type="caution">
    <text evidence="11">The sequence shown here is derived from an EMBL/GenBank/DDBJ whole genome shotgun (WGS) entry which is preliminary data.</text>
</comment>
<evidence type="ECO:0000256" key="3">
    <source>
        <dbReference type="ARBA" id="ARBA00012081"/>
    </source>
</evidence>
<feature type="binding site" evidence="8">
    <location>
        <position position="155"/>
    </location>
    <ligand>
        <name>Zn(2+)</name>
        <dbReference type="ChEBI" id="CHEBI:29105"/>
        <note>ligand shared between dimeric partners</note>
    </ligand>
</feature>
<dbReference type="SUPFAM" id="SSF54593">
    <property type="entry name" value="Glyoxalase/Bleomycin resistance protein/Dihydroxybiphenyl dioxygenase"/>
    <property type="match status" value="1"/>
</dbReference>
<proteinExistence type="inferred from homology"/>
<evidence type="ECO:0000256" key="5">
    <source>
        <dbReference type="ARBA" id="ARBA00022833"/>
    </source>
</evidence>
<dbReference type="AlphaFoldDB" id="A0A9W8B2K9"/>
<sequence length="162" mass="18494">MSAPTDVSKYRFNHTMYRVKDAEASIKFYTEVLGMTLLGKMDNPDAKFTLYFLGYQQGPNYKPDDSLSLKSPVFGREGILELTHNWGTENDANFKGYHNGNDEPQGYGHIAIAVDNLDAACKRMTDMGVRFKKRPEDGRMRNIAFIYDPDNYWIELVVHPGV</sequence>
<keyword evidence="4 8" id="KW-0479">Metal-binding</keyword>
<name>A0A9W8B2K9_9FUNG</name>
<evidence type="ECO:0000256" key="4">
    <source>
        <dbReference type="ARBA" id="ARBA00022723"/>
    </source>
</evidence>
<evidence type="ECO:0000256" key="7">
    <source>
        <dbReference type="PIRSR" id="PIRSR604361-1"/>
    </source>
</evidence>
<dbReference type="PROSITE" id="PS51819">
    <property type="entry name" value="VOC"/>
    <property type="match status" value="1"/>
</dbReference>
<dbReference type="EC" id="4.4.1.5" evidence="3 9"/>
<dbReference type="CDD" id="cd07233">
    <property type="entry name" value="GlxI_Zn"/>
    <property type="match status" value="1"/>
</dbReference>
<evidence type="ECO:0000256" key="8">
    <source>
        <dbReference type="PIRSR" id="PIRSR604361-3"/>
    </source>
</evidence>
<organism evidence="11 12">
    <name type="scientific">Dimargaris verticillata</name>
    <dbReference type="NCBI Taxonomy" id="2761393"/>
    <lineage>
        <taxon>Eukaryota</taxon>
        <taxon>Fungi</taxon>
        <taxon>Fungi incertae sedis</taxon>
        <taxon>Zoopagomycota</taxon>
        <taxon>Kickxellomycotina</taxon>
        <taxon>Dimargaritomycetes</taxon>
        <taxon>Dimargaritales</taxon>
        <taxon>Dimargaritaceae</taxon>
        <taxon>Dimargaris</taxon>
    </lineage>
</organism>
<feature type="binding site" evidence="8">
    <location>
        <position position="109"/>
    </location>
    <ligand>
        <name>Zn(2+)</name>
        <dbReference type="ChEBI" id="CHEBI:29105"/>
        <note>ligand shared between dimeric partners</note>
    </ligand>
</feature>
<evidence type="ECO:0000259" key="10">
    <source>
        <dbReference type="PROSITE" id="PS51819"/>
    </source>
</evidence>
<dbReference type="Proteomes" id="UP001151582">
    <property type="component" value="Unassembled WGS sequence"/>
</dbReference>
<comment type="catalytic activity">
    <reaction evidence="9">
        <text>(R)-S-lactoylglutathione = methylglyoxal + glutathione</text>
        <dbReference type="Rhea" id="RHEA:19069"/>
        <dbReference type="ChEBI" id="CHEBI:17158"/>
        <dbReference type="ChEBI" id="CHEBI:57474"/>
        <dbReference type="ChEBI" id="CHEBI:57925"/>
        <dbReference type="EC" id="4.4.1.5"/>
    </reaction>
</comment>
<feature type="domain" description="VOC" evidence="10">
    <location>
        <begin position="11"/>
        <end position="159"/>
    </location>
</feature>
<dbReference type="OrthoDB" id="16820at2759"/>
<evidence type="ECO:0000313" key="12">
    <source>
        <dbReference type="Proteomes" id="UP001151582"/>
    </source>
</evidence>
<evidence type="ECO:0000256" key="9">
    <source>
        <dbReference type="RuleBase" id="RU361179"/>
    </source>
</evidence>
<dbReference type="InterPro" id="IPR037523">
    <property type="entry name" value="VOC_core"/>
</dbReference>
<dbReference type="InterPro" id="IPR004360">
    <property type="entry name" value="Glyas_Fos-R_dOase_dom"/>
</dbReference>
<evidence type="ECO:0000256" key="2">
    <source>
        <dbReference type="ARBA" id="ARBA00010363"/>
    </source>
</evidence>
<dbReference type="InterPro" id="IPR004361">
    <property type="entry name" value="Glyoxalase_1"/>
</dbReference>
<feature type="binding site" evidence="8">
    <location>
        <position position="81"/>
    </location>
    <ligand>
        <name>Zn(2+)</name>
        <dbReference type="ChEBI" id="CHEBI:29105"/>
        <note>ligand shared between dimeric partners</note>
    </ligand>
</feature>
<dbReference type="InterPro" id="IPR018146">
    <property type="entry name" value="Glyoxalase_1_CS"/>
</dbReference>
<dbReference type="Gene3D" id="3.10.180.10">
    <property type="entry name" value="2,3-Dihydroxybiphenyl 1,2-Dioxygenase, domain 1"/>
    <property type="match status" value="1"/>
</dbReference>
<dbReference type="EMBL" id="JANBQB010000179">
    <property type="protein sequence ID" value="KAJ1980207.1"/>
    <property type="molecule type" value="Genomic_DNA"/>
</dbReference>
<comment type="similarity">
    <text evidence="2 9">Belongs to the glyoxalase I family.</text>
</comment>
<dbReference type="InterPro" id="IPR029068">
    <property type="entry name" value="Glyas_Bleomycin-R_OHBP_Dase"/>
</dbReference>
<gene>
    <name evidence="11" type="primary">GLO1_1</name>
    <name evidence="11" type="ORF">H4R34_002540</name>
</gene>
<dbReference type="PROSITE" id="PS00935">
    <property type="entry name" value="GLYOXALASE_I_2"/>
    <property type="match status" value="1"/>
</dbReference>
<evidence type="ECO:0000256" key="1">
    <source>
        <dbReference type="ARBA" id="ARBA00005008"/>
    </source>
</evidence>